<evidence type="ECO:0000256" key="9">
    <source>
        <dbReference type="ARBA" id="ARBA00023014"/>
    </source>
</evidence>
<evidence type="ECO:0000256" key="7">
    <source>
        <dbReference type="ARBA" id="ARBA00022840"/>
    </source>
</evidence>
<dbReference type="InterPro" id="IPR057498">
    <property type="entry name" value="Rtel1_ARCH"/>
</dbReference>
<dbReference type="InterPro" id="IPR006554">
    <property type="entry name" value="Helicase-like_DEXD_c2"/>
</dbReference>
<dbReference type="Pfam" id="PF13307">
    <property type="entry name" value="Helicase_C_2"/>
    <property type="match status" value="1"/>
</dbReference>
<keyword evidence="3" id="KW-0547">Nucleotide-binding</keyword>
<evidence type="ECO:0000256" key="2">
    <source>
        <dbReference type="ARBA" id="ARBA00022723"/>
    </source>
</evidence>
<dbReference type="GO" id="GO:0003677">
    <property type="term" value="F:DNA binding"/>
    <property type="evidence" value="ECO:0007669"/>
    <property type="project" value="UniProtKB-KW"/>
</dbReference>
<feature type="region of interest" description="Disordered" evidence="14">
    <location>
        <begin position="117"/>
        <end position="181"/>
    </location>
</feature>
<dbReference type="GO" id="GO:0051539">
    <property type="term" value="F:4 iron, 4 sulfur cluster binding"/>
    <property type="evidence" value="ECO:0007669"/>
    <property type="project" value="UniProtKB-KW"/>
</dbReference>
<dbReference type="GO" id="GO:0004386">
    <property type="term" value="F:helicase activity"/>
    <property type="evidence" value="ECO:0007669"/>
    <property type="project" value="UniProtKB-KW"/>
</dbReference>
<feature type="compositionally biased region" description="Low complexity" evidence="14">
    <location>
        <begin position="161"/>
        <end position="180"/>
    </location>
</feature>
<evidence type="ECO:0000256" key="13">
    <source>
        <dbReference type="PROSITE-ProRule" id="PRU00175"/>
    </source>
</evidence>
<feature type="domain" description="RING-type" evidence="15">
    <location>
        <begin position="1355"/>
        <end position="1394"/>
    </location>
</feature>
<dbReference type="InterPro" id="IPR013083">
    <property type="entry name" value="Znf_RING/FYVE/PHD"/>
</dbReference>
<dbReference type="EMBL" id="JALLAZ020000171">
    <property type="protein sequence ID" value="KAL3801883.1"/>
    <property type="molecule type" value="Genomic_DNA"/>
</dbReference>
<evidence type="ECO:0000256" key="8">
    <source>
        <dbReference type="ARBA" id="ARBA00023004"/>
    </source>
</evidence>
<keyword evidence="5" id="KW-0378">Hydrolase</keyword>
<dbReference type="Pfam" id="PF06733">
    <property type="entry name" value="DEAD_2"/>
    <property type="match status" value="1"/>
</dbReference>
<comment type="caution">
    <text evidence="17">The sequence shown here is derived from an EMBL/GenBank/DDBJ whole genome shotgun (WGS) entry which is preliminary data.</text>
</comment>
<evidence type="ECO:0000256" key="11">
    <source>
        <dbReference type="ARBA" id="ARBA00023204"/>
    </source>
</evidence>
<keyword evidence="4" id="KW-0227">DNA damage</keyword>
<evidence type="ECO:0000256" key="14">
    <source>
        <dbReference type="SAM" id="MobiDB-lite"/>
    </source>
</evidence>
<evidence type="ECO:0000256" key="10">
    <source>
        <dbReference type="ARBA" id="ARBA00023125"/>
    </source>
</evidence>
<organism evidence="17 18">
    <name type="scientific">Stephanodiscus triporus</name>
    <dbReference type="NCBI Taxonomy" id="2934178"/>
    <lineage>
        <taxon>Eukaryota</taxon>
        <taxon>Sar</taxon>
        <taxon>Stramenopiles</taxon>
        <taxon>Ochrophyta</taxon>
        <taxon>Bacillariophyta</taxon>
        <taxon>Coscinodiscophyceae</taxon>
        <taxon>Thalassiosirophycidae</taxon>
        <taxon>Stephanodiscales</taxon>
        <taxon>Stephanodiscaceae</taxon>
        <taxon>Stephanodiscus</taxon>
    </lineage>
</organism>
<dbReference type="InterPro" id="IPR045028">
    <property type="entry name" value="DinG/Rad3-like"/>
</dbReference>
<dbReference type="Gene3D" id="1.10.275.40">
    <property type="match status" value="1"/>
</dbReference>
<name>A0ABD3QP75_9STRA</name>
<keyword evidence="8" id="KW-0408">Iron</keyword>
<feature type="compositionally biased region" description="Basic residues" evidence="14">
    <location>
        <begin position="1"/>
        <end position="11"/>
    </location>
</feature>
<keyword evidence="10" id="KW-0238">DNA-binding</keyword>
<proteinExistence type="predicted"/>
<dbReference type="InterPro" id="IPR006555">
    <property type="entry name" value="ATP-dep_Helicase_C"/>
</dbReference>
<keyword evidence="18" id="KW-1185">Reference proteome</keyword>
<keyword evidence="13" id="KW-0863">Zinc-finger</keyword>
<dbReference type="Gene3D" id="3.40.50.300">
    <property type="entry name" value="P-loop containing nucleotide triphosphate hydrolases"/>
    <property type="match status" value="3"/>
</dbReference>
<keyword evidence="12" id="KW-0413">Isomerase</keyword>
<dbReference type="InterPro" id="IPR010614">
    <property type="entry name" value="RAD3-like_helicase_DEAD"/>
</dbReference>
<evidence type="ECO:0000259" key="16">
    <source>
        <dbReference type="PROSITE" id="PS51193"/>
    </source>
</evidence>
<dbReference type="Gene3D" id="3.30.40.10">
    <property type="entry name" value="Zinc/RING finger domain, C3HC4 (zinc finger)"/>
    <property type="match status" value="1"/>
</dbReference>
<evidence type="ECO:0000256" key="1">
    <source>
        <dbReference type="ARBA" id="ARBA00022485"/>
    </source>
</evidence>
<keyword evidence="11" id="KW-0234">DNA repair</keyword>
<dbReference type="InterPro" id="IPR001841">
    <property type="entry name" value="Znf_RING"/>
</dbReference>
<keyword evidence="7" id="KW-0067">ATP-binding</keyword>
<feature type="compositionally biased region" description="Gly residues" evidence="14">
    <location>
        <begin position="23"/>
        <end position="38"/>
    </location>
</feature>
<evidence type="ECO:0000313" key="17">
    <source>
        <dbReference type="EMBL" id="KAL3801883.1"/>
    </source>
</evidence>
<evidence type="ECO:0000259" key="15">
    <source>
        <dbReference type="PROSITE" id="PS50089"/>
    </source>
</evidence>
<dbReference type="CDD" id="cd18788">
    <property type="entry name" value="SF2_C_XPD"/>
    <property type="match status" value="1"/>
</dbReference>
<evidence type="ECO:0000256" key="6">
    <source>
        <dbReference type="ARBA" id="ARBA00022806"/>
    </source>
</evidence>
<dbReference type="SUPFAM" id="SSF57850">
    <property type="entry name" value="RING/U-box"/>
    <property type="match status" value="1"/>
</dbReference>
<dbReference type="PROSITE" id="PS51193">
    <property type="entry name" value="HELICASE_ATP_BIND_2"/>
    <property type="match status" value="1"/>
</dbReference>
<sequence>MFNAANRKRPFKAVGDSSSSSSKGGGDNDNDVVGGGGTIDIDPDRRSNIQVRKSSTPPTTVTVNGVEIHFPFTPYDVQREYMEGVVTALQGATNALLESPTGTGKTLCGERAAQHAVPSQARRARIEGAHVNPSVANRRNNRRGGGGGKNSDDNDSVPAFSSDAIHSTSTSSSKSADVNSGCNKLNKGQRKCQFRNNLDDLCGKNNNVWRPPSNDGSSSEDQPVLDMEDLVEVGKSSRICPFYHTRSLLKDEPELIFVPYNYLFDRDARESTFGDSVNFDNAVLIFDEAHNLEEFASESSSFDITSADVAACVSEVQRALQYMEALGSDGGGGEVAGLKRHNVLSLKSVFLRFEKYLAESASLGGVGGDGGGGGGGSSHPGEFIFDIFEQGAGITHDNLMLFVDFVKKLSDFVMESSNASSSGTPKLDHFLNCLKRAFGSGSHLLALARAKSYRVHVTKMNAGGGGFSGGRTVSFWCFAPALAMRDLSFLKVRSIIITSGTLSPLPSCAVELGLKFPVQLENDHVIQSDQIFVRVIGKGVSGKELSSKFGRRDDPEYITELGNTLASLCGNIPGGMLVFFPSYVAMEAAVQRWGGPASSEQWFGGRKFSGGGRGAAFFAATARKKQSSAKFVFPMVPTQFRSTTDQSSPWQRLLARKAIVLEPRSTSELSDAISEYKRFIAMPKSSGAILMGVCRGKISEGIDFSDDMCRAVIVTGLPFAPYLDPKVKLKREFLDAAKASAKSRPSNDGGFGNGKFPVKVEIPAASVPLSGAEWYNQQAHRACNQAIGRVIRHRHDYGAILLLDHRFAEVRNRDGLSKWLRPHLRDETFGATTRGLVQFYRESKAKAEKAKAFQQSKISDRPVIRYENSDEAVNIFSKVSVVKKSSVEEDALSNGYIPEELLMKRYDLNDLPATREPKIASGEDHGTMSDRSIYESKSNFPAGLSAFYSKEQAKTLKSDTAQEAKKSSFGDIDKEPRCTDTLRSVAREQLKRRSQPGKKSDTAILKAKIFFTKAKATLSKDDLLKVNKLLVAMKEYGDSKNEQLYVKAAREIVSVLADSHVDSRRIQMIGLLFPLLPIKYRYKIETMAAALVFDKSPLQSRCKVALPEKEFSAVRGFVVSMIFNTSSSHDSIASNDREFLEDSQRIIDILIKNEVNLQCLFDLLPERQSRKVQTLVLELEISRNVAKAKERSANFKGENCINTVLFQPPAQKLLAVRGTQTSEPSEDAESQRIMTEALSQGLSVNCQRKDWVIENQNKAKSITQPFNPYQRSALKESRKVNLLSVTKGNGNRHAITNKNVVDVAGAMPRSSPNNQLDIIDRCLDQVKSDVFVKPQTRIERINGKIKAHVPRGMICMVCNESLKEPLMAESCRHSACLKCWTAWLKRSNTCPVCRAPTAMKDLSKVIFTNESGTPSLTQICASEDEGSDEEELEIVQH</sequence>
<keyword evidence="1" id="KW-0004">4Fe-4S</keyword>
<keyword evidence="6" id="KW-0347">Helicase</keyword>
<feature type="compositionally biased region" description="Polar residues" evidence="14">
    <location>
        <begin position="48"/>
        <end position="60"/>
    </location>
</feature>
<dbReference type="PANTHER" id="PTHR11472">
    <property type="entry name" value="DNA REPAIR DEAD HELICASE RAD3/XP-D SUBFAMILY MEMBER"/>
    <property type="match status" value="1"/>
</dbReference>
<evidence type="ECO:0008006" key="19">
    <source>
        <dbReference type="Google" id="ProtNLM"/>
    </source>
</evidence>
<dbReference type="Gene3D" id="1.10.30.20">
    <property type="entry name" value="Bacterial XPD DNA helicase, FeS cluster domain"/>
    <property type="match status" value="1"/>
</dbReference>
<evidence type="ECO:0000256" key="12">
    <source>
        <dbReference type="ARBA" id="ARBA00023235"/>
    </source>
</evidence>
<keyword evidence="13" id="KW-0862">Zinc</keyword>
<dbReference type="SUPFAM" id="SSF52540">
    <property type="entry name" value="P-loop containing nucleoside triphosphate hydrolases"/>
    <property type="match status" value="1"/>
</dbReference>
<feature type="region of interest" description="Disordered" evidence="14">
    <location>
        <begin position="1"/>
        <end position="60"/>
    </location>
</feature>
<protein>
    <recommendedName>
        <fullName evidence="19">DNA helicase</fullName>
    </recommendedName>
</protein>
<dbReference type="Pfam" id="PF13923">
    <property type="entry name" value="zf-C3HC4_2"/>
    <property type="match status" value="1"/>
</dbReference>
<dbReference type="PANTHER" id="PTHR11472:SF34">
    <property type="entry name" value="REGULATOR OF TELOMERE ELONGATION HELICASE 1"/>
    <property type="match status" value="1"/>
</dbReference>
<accession>A0ABD3QP75</accession>
<gene>
    <name evidence="17" type="ORF">ACHAW5_008669</name>
</gene>
<dbReference type="SMART" id="SM00491">
    <property type="entry name" value="HELICc2"/>
    <property type="match status" value="1"/>
</dbReference>
<dbReference type="GO" id="GO:0016787">
    <property type="term" value="F:hydrolase activity"/>
    <property type="evidence" value="ECO:0007669"/>
    <property type="project" value="UniProtKB-KW"/>
</dbReference>
<feature type="domain" description="Helicase ATP-binding" evidence="16">
    <location>
        <begin position="64"/>
        <end position="336"/>
    </location>
</feature>
<reference evidence="17 18" key="1">
    <citation type="submission" date="2024-10" db="EMBL/GenBank/DDBJ databases">
        <title>Updated reference genomes for cyclostephanoid diatoms.</title>
        <authorList>
            <person name="Roberts W.R."/>
            <person name="Alverson A.J."/>
        </authorList>
    </citation>
    <scope>NUCLEOTIDE SEQUENCE [LARGE SCALE GENOMIC DNA]</scope>
    <source>
        <strain evidence="17 18">AJA276-08</strain>
    </source>
</reference>
<dbReference type="InterPro" id="IPR014013">
    <property type="entry name" value="Helic_SF1/SF2_ATP-bd_DinG/Rad3"/>
</dbReference>
<evidence type="ECO:0000256" key="5">
    <source>
        <dbReference type="ARBA" id="ARBA00022801"/>
    </source>
</evidence>
<evidence type="ECO:0000256" key="4">
    <source>
        <dbReference type="ARBA" id="ARBA00022763"/>
    </source>
</evidence>
<dbReference type="GO" id="GO:0005524">
    <property type="term" value="F:ATP binding"/>
    <property type="evidence" value="ECO:0007669"/>
    <property type="project" value="UniProtKB-KW"/>
</dbReference>
<dbReference type="Pfam" id="PF23109">
    <property type="entry name" value="ARCH_RTEL1"/>
    <property type="match status" value="1"/>
</dbReference>
<evidence type="ECO:0000256" key="3">
    <source>
        <dbReference type="ARBA" id="ARBA00022741"/>
    </source>
</evidence>
<evidence type="ECO:0000313" key="18">
    <source>
        <dbReference type="Proteomes" id="UP001530315"/>
    </source>
</evidence>
<dbReference type="GO" id="GO:0006281">
    <property type="term" value="P:DNA repair"/>
    <property type="evidence" value="ECO:0007669"/>
    <property type="project" value="UniProtKB-KW"/>
</dbReference>
<dbReference type="PROSITE" id="PS50089">
    <property type="entry name" value="ZF_RING_2"/>
    <property type="match status" value="1"/>
</dbReference>
<dbReference type="InterPro" id="IPR042493">
    <property type="entry name" value="XPD_DNA_FeS"/>
</dbReference>
<keyword evidence="2" id="KW-0479">Metal-binding</keyword>
<dbReference type="InterPro" id="IPR027417">
    <property type="entry name" value="P-loop_NTPase"/>
</dbReference>
<dbReference type="SMART" id="SM00488">
    <property type="entry name" value="DEXDc2"/>
    <property type="match status" value="1"/>
</dbReference>
<dbReference type="Proteomes" id="UP001530315">
    <property type="component" value="Unassembled WGS sequence"/>
</dbReference>
<dbReference type="GO" id="GO:0008270">
    <property type="term" value="F:zinc ion binding"/>
    <property type="evidence" value="ECO:0007669"/>
    <property type="project" value="UniProtKB-KW"/>
</dbReference>
<keyword evidence="9" id="KW-0411">Iron-sulfur</keyword>